<comment type="caution">
    <text evidence="1">The sequence shown here is derived from an EMBL/GenBank/DDBJ whole genome shotgun (WGS) entry which is preliminary data.</text>
</comment>
<proteinExistence type="predicted"/>
<dbReference type="RefSeq" id="WP_149306441.1">
    <property type="nucleotide sequence ID" value="NZ_SRSD01000002.1"/>
</dbReference>
<reference evidence="1 2" key="1">
    <citation type="submission" date="2019-04" db="EMBL/GenBank/DDBJ databases">
        <title>Geobacter ruber sp. nov., ferric-reducing bacteria isolated from paddy soil.</title>
        <authorList>
            <person name="Xu Z."/>
            <person name="Masuda Y."/>
            <person name="Itoh H."/>
            <person name="Senoo K."/>
        </authorList>
    </citation>
    <scope>NUCLEOTIDE SEQUENCE [LARGE SCALE GENOMIC DNA]</scope>
    <source>
        <strain evidence="1 2">Red88</strain>
    </source>
</reference>
<protein>
    <submittedName>
        <fullName evidence="1">Uncharacterized protein</fullName>
    </submittedName>
</protein>
<sequence>MATEDRYGICFFAAGKYHILCHEGKEYRFQNVAEYSGLTPVRLPYHEARAFIESHPICANISLHGIRIMPYSEVENILQGKSAASTVKSLALSGEEEEEKPLH</sequence>
<gene>
    <name evidence="1" type="ORF">ET418_04845</name>
</gene>
<dbReference type="AlphaFoldDB" id="A0A5A9XMX7"/>
<evidence type="ECO:0000313" key="1">
    <source>
        <dbReference type="EMBL" id="KAA0894284.1"/>
    </source>
</evidence>
<name>A0A5A9XMX7_9BACT</name>
<accession>A0A5A9XMX7</accession>
<organism evidence="1 2">
    <name type="scientific">Oryzomonas rubra</name>
    <dbReference type="NCBI Taxonomy" id="2509454"/>
    <lineage>
        <taxon>Bacteria</taxon>
        <taxon>Pseudomonadati</taxon>
        <taxon>Thermodesulfobacteriota</taxon>
        <taxon>Desulfuromonadia</taxon>
        <taxon>Geobacterales</taxon>
        <taxon>Geobacteraceae</taxon>
        <taxon>Oryzomonas</taxon>
    </lineage>
</organism>
<dbReference type="EMBL" id="SRSD01000002">
    <property type="protein sequence ID" value="KAA0894284.1"/>
    <property type="molecule type" value="Genomic_DNA"/>
</dbReference>
<evidence type="ECO:0000313" key="2">
    <source>
        <dbReference type="Proteomes" id="UP000324298"/>
    </source>
</evidence>
<keyword evidence="2" id="KW-1185">Reference proteome</keyword>
<dbReference type="Proteomes" id="UP000324298">
    <property type="component" value="Unassembled WGS sequence"/>
</dbReference>